<gene>
    <name evidence="4" type="ORF">CTRG_03743</name>
</gene>
<dbReference type="Gene3D" id="3.40.30.10">
    <property type="entry name" value="Glutaredoxin"/>
    <property type="match status" value="1"/>
</dbReference>
<feature type="compositionally biased region" description="Basic and acidic residues" evidence="2">
    <location>
        <begin position="1"/>
        <end position="10"/>
    </location>
</feature>
<dbReference type="STRING" id="294747.C5MDJ1"/>
<dbReference type="InterPro" id="IPR036249">
    <property type="entry name" value="Thioredoxin-like_sf"/>
</dbReference>
<dbReference type="GO" id="GO:0031683">
    <property type="term" value="F:G-protein beta/gamma-subunit complex binding"/>
    <property type="evidence" value="ECO:0007669"/>
    <property type="project" value="EnsemblFungi"/>
</dbReference>
<proteinExistence type="inferred from homology"/>
<keyword evidence="5" id="KW-1185">Reference proteome</keyword>
<evidence type="ECO:0000259" key="3">
    <source>
        <dbReference type="Pfam" id="PF02114"/>
    </source>
</evidence>
<dbReference type="GO" id="GO:0071444">
    <property type="term" value="P:cellular response to pheromone"/>
    <property type="evidence" value="ECO:0007669"/>
    <property type="project" value="EnsemblFungi"/>
</dbReference>
<dbReference type="OrthoDB" id="10257948at2759"/>
<dbReference type="VEuPathDB" id="FungiDB:CTRG_03743"/>
<dbReference type="HOGENOM" id="CLU_072378_0_1_1"/>
<dbReference type="AlphaFoldDB" id="C5MDJ1"/>
<dbReference type="SUPFAM" id="SSF52833">
    <property type="entry name" value="Thioredoxin-like"/>
    <property type="match status" value="1"/>
</dbReference>
<dbReference type="GeneID" id="8297875"/>
<accession>C5MDJ1</accession>
<dbReference type="Pfam" id="PF02114">
    <property type="entry name" value="Phosducin"/>
    <property type="match status" value="1"/>
</dbReference>
<evidence type="ECO:0000256" key="2">
    <source>
        <dbReference type="SAM" id="MobiDB-lite"/>
    </source>
</evidence>
<dbReference type="GO" id="GO:0006457">
    <property type="term" value="P:protein folding"/>
    <property type="evidence" value="ECO:0007669"/>
    <property type="project" value="EnsemblFungi"/>
</dbReference>
<evidence type="ECO:0000313" key="5">
    <source>
        <dbReference type="Proteomes" id="UP000002037"/>
    </source>
</evidence>
<evidence type="ECO:0000313" key="4">
    <source>
        <dbReference type="EMBL" id="EER32072.1"/>
    </source>
</evidence>
<dbReference type="Proteomes" id="UP000002037">
    <property type="component" value="Unassembled WGS sequence"/>
</dbReference>
<feature type="region of interest" description="Disordered" evidence="2">
    <location>
        <begin position="1"/>
        <end position="32"/>
    </location>
</feature>
<protein>
    <recommendedName>
        <fullName evidence="3">Phosducin domain-containing protein</fullName>
    </recommendedName>
</protein>
<reference evidence="4 5" key="1">
    <citation type="journal article" date="2009" name="Nature">
        <title>Evolution of pathogenicity and sexual reproduction in eight Candida genomes.</title>
        <authorList>
            <person name="Butler G."/>
            <person name="Rasmussen M.D."/>
            <person name="Lin M.F."/>
            <person name="Santos M.A."/>
            <person name="Sakthikumar S."/>
            <person name="Munro C.A."/>
            <person name="Rheinbay E."/>
            <person name="Grabherr M."/>
            <person name="Forche A."/>
            <person name="Reedy J.L."/>
            <person name="Agrafioti I."/>
            <person name="Arnaud M.B."/>
            <person name="Bates S."/>
            <person name="Brown A.J."/>
            <person name="Brunke S."/>
            <person name="Costanzo M.C."/>
            <person name="Fitzpatrick D.A."/>
            <person name="de Groot P.W."/>
            <person name="Harris D."/>
            <person name="Hoyer L.L."/>
            <person name="Hube B."/>
            <person name="Klis F.M."/>
            <person name="Kodira C."/>
            <person name="Lennard N."/>
            <person name="Logue M.E."/>
            <person name="Martin R."/>
            <person name="Neiman A.M."/>
            <person name="Nikolaou E."/>
            <person name="Quail M.A."/>
            <person name="Quinn J."/>
            <person name="Santos M.C."/>
            <person name="Schmitzberger F.F."/>
            <person name="Sherlock G."/>
            <person name="Shah P."/>
            <person name="Silverstein K.A."/>
            <person name="Skrzypek M.S."/>
            <person name="Soll D."/>
            <person name="Staggs R."/>
            <person name="Stansfield I."/>
            <person name="Stumpf M.P."/>
            <person name="Sudbery P.E."/>
            <person name="Srikantha T."/>
            <person name="Zeng Q."/>
            <person name="Berman J."/>
            <person name="Berriman M."/>
            <person name="Heitman J."/>
            <person name="Gow N.A."/>
            <person name="Lorenz M.C."/>
            <person name="Birren B.W."/>
            <person name="Kellis M."/>
            <person name="Cuomo C.A."/>
        </authorList>
    </citation>
    <scope>NUCLEOTIDE SEQUENCE [LARGE SCALE GENOMIC DNA]</scope>
    <source>
        <strain evidence="5">ATCC MYA-3404 / T1</strain>
    </source>
</reference>
<dbReference type="InterPro" id="IPR024253">
    <property type="entry name" value="Phosducin_thioredoxin-like_dom"/>
</dbReference>
<dbReference type="eggNOG" id="KOG1672">
    <property type="taxonomic scope" value="Eukaryota"/>
</dbReference>
<comment type="similarity">
    <text evidence="1">Belongs to the phosducin family.</text>
</comment>
<feature type="domain" description="Phosducin" evidence="3">
    <location>
        <begin position="26"/>
        <end position="200"/>
    </location>
</feature>
<dbReference type="RefSeq" id="XP_002549446.1">
    <property type="nucleotide sequence ID" value="XM_002549400.1"/>
</dbReference>
<dbReference type="GO" id="GO:0045944">
    <property type="term" value="P:positive regulation of transcription by RNA polymerase II"/>
    <property type="evidence" value="ECO:0007669"/>
    <property type="project" value="EnsemblFungi"/>
</dbReference>
<dbReference type="PANTHER" id="PTHR21148">
    <property type="entry name" value="THIOREDOXIN DOMAIN-CONTAINING PROTEIN 9"/>
    <property type="match status" value="1"/>
</dbReference>
<feature type="compositionally biased region" description="Acidic residues" evidence="2">
    <location>
        <begin position="22"/>
        <end position="32"/>
    </location>
</feature>
<evidence type="ECO:0000256" key="1">
    <source>
        <dbReference type="ARBA" id="ARBA00009686"/>
    </source>
</evidence>
<dbReference type="EMBL" id="GG692399">
    <property type="protein sequence ID" value="EER32072.1"/>
    <property type="molecule type" value="Genomic_DNA"/>
</dbReference>
<name>C5MDJ1_CANTT</name>
<dbReference type="KEGG" id="ctp:CTRG_03743"/>
<sequence length="207" mass="24215">MNSEDIKTLEKYQSSKINREENSEDEDELFASLENEMDEDLSKYRESRIQQLSQEFKSINQLESVGSLQEFTNEKELMDQIVQRKDCLVHFYQPEFKNCIKMNQVLNLLAQNFPLLPIFTITVENCPFLVSKLNLKVLPCVIAYKSGSEYDRLVGFEKLGNSLTYDKLEHYLYNLNIIQRKSINRTTISTSINADHDDDDYESDLDI</sequence>
<organism evidence="4 5">
    <name type="scientific">Candida tropicalis (strain ATCC MYA-3404 / T1)</name>
    <name type="common">Yeast</name>
    <dbReference type="NCBI Taxonomy" id="294747"/>
    <lineage>
        <taxon>Eukaryota</taxon>
        <taxon>Fungi</taxon>
        <taxon>Dikarya</taxon>
        <taxon>Ascomycota</taxon>
        <taxon>Saccharomycotina</taxon>
        <taxon>Pichiomycetes</taxon>
        <taxon>Debaryomycetaceae</taxon>
        <taxon>Candida/Lodderomyces clade</taxon>
        <taxon>Candida</taxon>
    </lineage>
</organism>